<dbReference type="InterPro" id="IPR047177">
    <property type="entry name" value="Pept_M20A"/>
</dbReference>
<dbReference type="PROSITE" id="PS00759">
    <property type="entry name" value="ARGE_DAPE_CPG2_2"/>
    <property type="match status" value="1"/>
</dbReference>
<feature type="binding site" evidence="7">
    <location>
        <position position="253"/>
    </location>
    <ligand>
        <name>Zn(2+)</name>
        <dbReference type="ChEBI" id="CHEBI:29105"/>
        <label>1</label>
    </ligand>
</feature>
<name>A0A9N9URN8_9HYPO</name>
<dbReference type="Gene3D" id="3.40.630.10">
    <property type="entry name" value="Zn peptidases"/>
    <property type="match status" value="1"/>
</dbReference>
<protein>
    <recommendedName>
        <fullName evidence="10">Peptidase M20 dimerisation domain-containing protein</fullName>
    </recommendedName>
</protein>
<keyword evidence="9" id="KW-0812">Transmembrane</keyword>
<dbReference type="PIRSF" id="PIRSF037217">
    <property type="entry name" value="Carboxypeptidase_S"/>
    <property type="match status" value="1"/>
</dbReference>
<feature type="binding site" evidence="7">
    <location>
        <position position="183"/>
    </location>
    <ligand>
        <name>Zn(2+)</name>
        <dbReference type="ChEBI" id="CHEBI:29105"/>
        <label>2</label>
    </ligand>
</feature>
<dbReference type="CDD" id="cd05674">
    <property type="entry name" value="M20_yscS"/>
    <property type="match status" value="1"/>
</dbReference>
<dbReference type="Pfam" id="PF07687">
    <property type="entry name" value="M20_dimer"/>
    <property type="match status" value="1"/>
</dbReference>
<evidence type="ECO:0000256" key="1">
    <source>
        <dbReference type="ARBA" id="ARBA00006247"/>
    </source>
</evidence>
<dbReference type="SUPFAM" id="SSF53187">
    <property type="entry name" value="Zn-dependent exopeptidases"/>
    <property type="match status" value="1"/>
</dbReference>
<accession>A0A9N9URN8</accession>
<feature type="transmembrane region" description="Helical" evidence="9">
    <location>
        <begin position="25"/>
        <end position="46"/>
    </location>
</feature>
<gene>
    <name evidence="11" type="ORF">CBYS24578_00015909</name>
</gene>
<feature type="active site" description="Proton acceptor" evidence="6">
    <location>
        <position position="252"/>
    </location>
</feature>
<feature type="domain" description="Peptidase M20 dimerisation" evidence="10">
    <location>
        <begin position="299"/>
        <end position="471"/>
    </location>
</feature>
<sequence length="603" mass="67156">MNEKVSKTALSELQHSSGSRFRSQVVTVTWLLLDLAALFTLIRWVWVVQGSKTEGVSSNDNNANVWADFDFRNVCQQVPPLLPSQNNSHLLLLEEFLLSDRFKNESVARLSGAVQVRTESFDDLGSVGDDPRWDVFYNFASYLKATYPLVHDTFELQHVNTHGLVYTWRGSDTTLKPTMLMAHQDTVPVDASSLDQWIYPPWSGHFDGHYVWGRGSIDCKSQLTAIMDAAELLIQYGFQPERSLILAFGFDEESSGIQGAGYIGRHLEERFGHNSLAVIVDEGSPLERKWGGVFALPAVGEKGSMDVEIEVRTPSGHSSSPPDHTSIGIISDLITHIESKPFLPFLRDENPYLAQMKCGAAHGPEFPPALERLLQEREKDKLSAERRNSPFDNTALTSRDPLAEEAAKESRGVRYLMQTSQAVDIIAGGVKVNVLPEKTSAVINYRINIGQTTSDIQQHLALLAAPIAEKYNLTFHNFPSSEIMTEEESYLTLRSLKQQFSPAPVTPTDTTQPSPYAVLAGTIRAVFGDNVIVAPGIMTGNTDTRHLWGLTKHIFRFGVALDQEADRSGVHSTNERQAIGAHITGIQWMIQFIRNMDDARFEE</sequence>
<evidence type="ECO:0000313" key="11">
    <source>
        <dbReference type="EMBL" id="CAG9996779.1"/>
    </source>
</evidence>
<dbReference type="GO" id="GO:0004181">
    <property type="term" value="F:metallocarboxypeptidase activity"/>
    <property type="evidence" value="ECO:0007669"/>
    <property type="project" value="InterPro"/>
</dbReference>
<feature type="region of interest" description="Disordered" evidence="8">
    <location>
        <begin position="379"/>
        <end position="403"/>
    </location>
</feature>
<evidence type="ECO:0000256" key="4">
    <source>
        <dbReference type="ARBA" id="ARBA00022801"/>
    </source>
</evidence>
<dbReference type="SUPFAM" id="SSF55031">
    <property type="entry name" value="Bacterial exopeptidase dimerisation domain"/>
    <property type="match status" value="1"/>
</dbReference>
<feature type="binding site" evidence="7">
    <location>
        <position position="281"/>
    </location>
    <ligand>
        <name>Zn(2+)</name>
        <dbReference type="ChEBI" id="CHEBI:29105"/>
        <label>2</label>
    </ligand>
</feature>
<keyword evidence="5 7" id="KW-0862">Zinc</keyword>
<keyword evidence="2" id="KW-0645">Protease</keyword>
<dbReference type="InterPro" id="IPR017141">
    <property type="entry name" value="Pept_M20_carboxypep"/>
</dbReference>
<evidence type="ECO:0000313" key="12">
    <source>
        <dbReference type="Proteomes" id="UP000754883"/>
    </source>
</evidence>
<dbReference type="InterPro" id="IPR002933">
    <property type="entry name" value="Peptidase_M20"/>
</dbReference>
<dbReference type="GO" id="GO:0000328">
    <property type="term" value="C:fungal-type vacuole lumen"/>
    <property type="evidence" value="ECO:0007669"/>
    <property type="project" value="TreeGrafter"/>
</dbReference>
<organism evidence="11 12">
    <name type="scientific">Clonostachys byssicola</name>
    <dbReference type="NCBI Taxonomy" id="160290"/>
    <lineage>
        <taxon>Eukaryota</taxon>
        <taxon>Fungi</taxon>
        <taxon>Dikarya</taxon>
        <taxon>Ascomycota</taxon>
        <taxon>Pezizomycotina</taxon>
        <taxon>Sordariomycetes</taxon>
        <taxon>Hypocreomycetidae</taxon>
        <taxon>Hypocreales</taxon>
        <taxon>Bionectriaceae</taxon>
        <taxon>Clonostachys</taxon>
    </lineage>
</organism>
<dbReference type="Pfam" id="PF01546">
    <property type="entry name" value="Peptidase_M20"/>
    <property type="match status" value="1"/>
</dbReference>
<evidence type="ECO:0000259" key="10">
    <source>
        <dbReference type="Pfam" id="PF07687"/>
    </source>
</evidence>
<dbReference type="OrthoDB" id="3064516at2759"/>
<reference evidence="11" key="1">
    <citation type="submission" date="2021-10" db="EMBL/GenBank/DDBJ databases">
        <authorList>
            <person name="Piombo E."/>
        </authorList>
    </citation>
    <scope>NUCLEOTIDE SEQUENCE</scope>
</reference>
<feature type="active site" evidence="6">
    <location>
        <position position="185"/>
    </location>
</feature>
<proteinExistence type="inferred from homology"/>
<keyword evidence="9" id="KW-1133">Transmembrane helix</keyword>
<dbReference type="GO" id="GO:0046872">
    <property type="term" value="F:metal ion binding"/>
    <property type="evidence" value="ECO:0007669"/>
    <property type="project" value="UniProtKB-KW"/>
</dbReference>
<dbReference type="Gene3D" id="3.30.70.360">
    <property type="match status" value="1"/>
</dbReference>
<dbReference type="FunFam" id="3.40.630.10:FF:000027">
    <property type="entry name" value="N-fatty-acyl-amino acid synthase/hydrolase PM20D1"/>
    <property type="match status" value="1"/>
</dbReference>
<evidence type="ECO:0000256" key="6">
    <source>
        <dbReference type="PIRSR" id="PIRSR037217-1"/>
    </source>
</evidence>
<dbReference type="Gene3D" id="1.10.150.900">
    <property type="match status" value="1"/>
</dbReference>
<evidence type="ECO:0000256" key="8">
    <source>
        <dbReference type="SAM" id="MobiDB-lite"/>
    </source>
</evidence>
<keyword evidence="4" id="KW-0378">Hydrolase</keyword>
<dbReference type="PANTHER" id="PTHR45962:SF1">
    <property type="entry name" value="N-FATTY-ACYL-AMINO ACID SYNTHASE_HYDROLASE PM20D1"/>
    <property type="match status" value="1"/>
</dbReference>
<evidence type="ECO:0000256" key="7">
    <source>
        <dbReference type="PIRSR" id="PIRSR037217-2"/>
    </source>
</evidence>
<dbReference type="InterPro" id="IPR036264">
    <property type="entry name" value="Bact_exopeptidase_dim_dom"/>
</dbReference>
<dbReference type="InterPro" id="IPR011650">
    <property type="entry name" value="Peptidase_M20_dimer"/>
</dbReference>
<feature type="binding site" evidence="7">
    <location>
        <position position="218"/>
    </location>
    <ligand>
        <name>Zn(2+)</name>
        <dbReference type="ChEBI" id="CHEBI:29105"/>
        <label>1</label>
    </ligand>
</feature>
<evidence type="ECO:0000256" key="9">
    <source>
        <dbReference type="SAM" id="Phobius"/>
    </source>
</evidence>
<comment type="similarity">
    <text evidence="1">Belongs to the peptidase M20A family.</text>
</comment>
<feature type="binding site" evidence="7">
    <location>
        <position position="571"/>
    </location>
    <ligand>
        <name>Zn(2+)</name>
        <dbReference type="ChEBI" id="CHEBI:29105"/>
        <label>1</label>
    </ligand>
</feature>
<keyword evidence="3 7" id="KW-0479">Metal-binding</keyword>
<dbReference type="Proteomes" id="UP000754883">
    <property type="component" value="Unassembled WGS sequence"/>
</dbReference>
<dbReference type="PANTHER" id="PTHR45962">
    <property type="entry name" value="N-FATTY-ACYL-AMINO ACID SYNTHASE/HYDROLASE PM20D1"/>
    <property type="match status" value="1"/>
</dbReference>
<evidence type="ECO:0000256" key="3">
    <source>
        <dbReference type="ARBA" id="ARBA00022723"/>
    </source>
</evidence>
<evidence type="ECO:0000256" key="5">
    <source>
        <dbReference type="ARBA" id="ARBA00022833"/>
    </source>
</evidence>
<dbReference type="EMBL" id="CABFNO020001541">
    <property type="protein sequence ID" value="CAG9996779.1"/>
    <property type="molecule type" value="Genomic_DNA"/>
</dbReference>
<keyword evidence="9" id="KW-0472">Membrane</keyword>
<evidence type="ECO:0000256" key="2">
    <source>
        <dbReference type="ARBA" id="ARBA00022670"/>
    </source>
</evidence>
<feature type="compositionally biased region" description="Basic and acidic residues" evidence="8">
    <location>
        <begin position="379"/>
        <end position="389"/>
    </location>
</feature>
<comment type="caution">
    <text evidence="11">The sequence shown here is derived from an EMBL/GenBank/DDBJ whole genome shotgun (WGS) entry which is preliminary data.</text>
</comment>
<keyword evidence="12" id="KW-1185">Reference proteome</keyword>
<feature type="binding site" evidence="7">
    <location>
        <position position="218"/>
    </location>
    <ligand>
        <name>Zn(2+)</name>
        <dbReference type="ChEBI" id="CHEBI:29105"/>
        <label>2</label>
    </ligand>
</feature>
<dbReference type="AlphaFoldDB" id="A0A9N9URN8"/>
<dbReference type="InterPro" id="IPR001261">
    <property type="entry name" value="ArgE/DapE_CS"/>
</dbReference>
<dbReference type="GO" id="GO:0051603">
    <property type="term" value="P:proteolysis involved in protein catabolic process"/>
    <property type="evidence" value="ECO:0007669"/>
    <property type="project" value="TreeGrafter"/>
</dbReference>